<dbReference type="EMBL" id="CADEAL010000316">
    <property type="protein sequence ID" value="CAB1418306.1"/>
    <property type="molecule type" value="Genomic_DNA"/>
</dbReference>
<feature type="region of interest" description="Disordered" evidence="1">
    <location>
        <begin position="304"/>
        <end position="363"/>
    </location>
</feature>
<dbReference type="AlphaFoldDB" id="A0A9N7YA53"/>
<sequence>MTLMRRSERGEVVKTLEGVEWGGWGWRVRVSAGPLVWGGRGEGGLQGVCCGRERGRGLITFCNRMGFPLEVGDRVDQQTEGESVSRAVNHGQSVARTHKHTTRALRSHSSQADSVWRGGGSLGPEASTGLLSNSRTNDFDSNREEKCIYLYCIVRGCGFNSCGRTVTAGVQVSTQGPTEEEEEEEFKTELVSDHPSLKAPAGRVVSCHTVDCCAHMDSGLLQNPTPPKKGERLDYTFNPLHGHNSPSQSVGSGGRAAPSWSNNAATQSWGVSLQPGGRRCESPLPGPLCSADPVVGVVVQKRREERGAQQLTTPGTRSSFTGAGGTDTRGEKAPGSGSGAVQPEPRQPPCDQLPNEVVSAGMS</sequence>
<reference evidence="2" key="1">
    <citation type="submission" date="2020-03" db="EMBL/GenBank/DDBJ databases">
        <authorList>
            <person name="Weist P."/>
        </authorList>
    </citation>
    <scope>NUCLEOTIDE SEQUENCE</scope>
</reference>
<feature type="region of interest" description="Disordered" evidence="1">
    <location>
        <begin position="96"/>
        <end position="135"/>
    </location>
</feature>
<comment type="caution">
    <text evidence="2">The sequence shown here is derived from an EMBL/GenBank/DDBJ whole genome shotgun (WGS) entry which is preliminary data.</text>
</comment>
<evidence type="ECO:0000313" key="3">
    <source>
        <dbReference type="Proteomes" id="UP001153269"/>
    </source>
</evidence>
<feature type="compositionally biased region" description="Polar residues" evidence="1">
    <location>
        <begin position="309"/>
        <end position="321"/>
    </location>
</feature>
<organism evidence="2 3">
    <name type="scientific">Pleuronectes platessa</name>
    <name type="common">European plaice</name>
    <dbReference type="NCBI Taxonomy" id="8262"/>
    <lineage>
        <taxon>Eukaryota</taxon>
        <taxon>Metazoa</taxon>
        <taxon>Chordata</taxon>
        <taxon>Craniata</taxon>
        <taxon>Vertebrata</taxon>
        <taxon>Euteleostomi</taxon>
        <taxon>Actinopterygii</taxon>
        <taxon>Neopterygii</taxon>
        <taxon>Teleostei</taxon>
        <taxon>Neoteleostei</taxon>
        <taxon>Acanthomorphata</taxon>
        <taxon>Carangaria</taxon>
        <taxon>Pleuronectiformes</taxon>
        <taxon>Pleuronectoidei</taxon>
        <taxon>Pleuronectidae</taxon>
        <taxon>Pleuronectes</taxon>
    </lineage>
</organism>
<protein>
    <submittedName>
        <fullName evidence="2">Uncharacterized protein</fullName>
    </submittedName>
</protein>
<dbReference type="Proteomes" id="UP001153269">
    <property type="component" value="Unassembled WGS sequence"/>
</dbReference>
<accession>A0A9N7YA53</accession>
<evidence type="ECO:0000313" key="2">
    <source>
        <dbReference type="EMBL" id="CAB1418306.1"/>
    </source>
</evidence>
<keyword evidence="3" id="KW-1185">Reference proteome</keyword>
<feature type="compositionally biased region" description="Basic residues" evidence="1">
    <location>
        <begin position="96"/>
        <end position="106"/>
    </location>
</feature>
<proteinExistence type="predicted"/>
<feature type="region of interest" description="Disordered" evidence="1">
    <location>
        <begin position="223"/>
        <end position="263"/>
    </location>
</feature>
<gene>
    <name evidence="2" type="ORF">PLEPLA_LOCUS6130</name>
</gene>
<evidence type="ECO:0000256" key="1">
    <source>
        <dbReference type="SAM" id="MobiDB-lite"/>
    </source>
</evidence>
<name>A0A9N7YA53_PLEPL</name>